<organism evidence="3">
    <name type="scientific">Heliothis virescens</name>
    <name type="common">Tobacco budworm moth</name>
    <dbReference type="NCBI Taxonomy" id="7102"/>
    <lineage>
        <taxon>Eukaryota</taxon>
        <taxon>Metazoa</taxon>
        <taxon>Ecdysozoa</taxon>
        <taxon>Arthropoda</taxon>
        <taxon>Hexapoda</taxon>
        <taxon>Insecta</taxon>
        <taxon>Pterygota</taxon>
        <taxon>Neoptera</taxon>
        <taxon>Endopterygota</taxon>
        <taxon>Lepidoptera</taxon>
        <taxon>Glossata</taxon>
        <taxon>Ditrysia</taxon>
        <taxon>Noctuoidea</taxon>
        <taxon>Noctuidae</taxon>
        <taxon>Heliothinae</taxon>
        <taxon>Heliothis</taxon>
    </lineage>
</organism>
<feature type="region of interest" description="Disordered" evidence="1">
    <location>
        <begin position="69"/>
        <end position="103"/>
    </location>
</feature>
<evidence type="ECO:0000313" key="3">
    <source>
        <dbReference type="EMBL" id="PCG63921.1"/>
    </source>
</evidence>
<protein>
    <submittedName>
        <fullName evidence="3">Uncharacterized protein</fullName>
    </submittedName>
</protein>
<evidence type="ECO:0000256" key="1">
    <source>
        <dbReference type="SAM" id="MobiDB-lite"/>
    </source>
</evidence>
<dbReference type="AlphaFoldDB" id="A0A2A4IW01"/>
<feature type="chain" id="PRO_5012833621" evidence="2">
    <location>
        <begin position="20"/>
        <end position="270"/>
    </location>
</feature>
<proteinExistence type="predicted"/>
<keyword evidence="2" id="KW-0732">Signal</keyword>
<feature type="signal peptide" evidence="2">
    <location>
        <begin position="1"/>
        <end position="19"/>
    </location>
</feature>
<comment type="caution">
    <text evidence="3">The sequence shown here is derived from an EMBL/GenBank/DDBJ whole genome shotgun (WGS) entry which is preliminary data.</text>
</comment>
<gene>
    <name evidence="3" type="ORF">B5V51_11534</name>
</gene>
<reference evidence="3" key="1">
    <citation type="submission" date="2017-09" db="EMBL/GenBank/DDBJ databases">
        <title>Contemporary evolution of a Lepidopteran species, Heliothis virescens, in response to modern agricultural practices.</title>
        <authorList>
            <person name="Fritz M.L."/>
            <person name="Deyonke A.M."/>
            <person name="Papanicolaou A."/>
            <person name="Micinski S."/>
            <person name="Westbrook J."/>
            <person name="Gould F."/>
        </authorList>
    </citation>
    <scope>NUCLEOTIDE SEQUENCE [LARGE SCALE GENOMIC DNA]</scope>
    <source>
        <strain evidence="3">HvINT-</strain>
        <tissue evidence="3">Whole body</tissue>
    </source>
</reference>
<dbReference type="EMBL" id="NWSH01005813">
    <property type="protein sequence ID" value="PCG63921.1"/>
    <property type="molecule type" value="Genomic_DNA"/>
</dbReference>
<evidence type="ECO:0000256" key="2">
    <source>
        <dbReference type="SAM" id="SignalP"/>
    </source>
</evidence>
<accession>A0A2A4IW01</accession>
<sequence length="270" mass="30318">MRCLILIFALCFIRKFTDGQGIMEEHDEEPDTNGIVFINEKLQKSGDESTEAEIPGEAVFRGDTVETDFETKDNENNDNESSLEANTEATESEGEDKNSVQETDKKVFDETMKKFAYEMAAGDTADLIGQNHHLVQATMYNELGRRFVPQYKYTGAFKAAAAEHNEDLVPEKAPPELVLVVAKESALLGPDKGDVDNDVDQKKILRSGDYWDGVWKEEIVPKSTLRSGTEKKVLGSIKAKVKPGSEFYKVVSRMKKISPRLLYIINKKQL</sequence>
<name>A0A2A4IW01_HELVI</name>